<evidence type="ECO:0000313" key="1">
    <source>
        <dbReference type="EMBL" id="QCD93303.1"/>
    </source>
</evidence>
<keyword evidence="2" id="KW-1185">Reference proteome</keyword>
<evidence type="ECO:0000313" key="2">
    <source>
        <dbReference type="Proteomes" id="UP000501690"/>
    </source>
</evidence>
<reference evidence="1 2" key="1">
    <citation type="submission" date="2019-04" db="EMBL/GenBank/DDBJ databases">
        <title>An improved genome assembly and genetic linkage map for asparagus bean, Vigna unguiculata ssp. sesquipedialis.</title>
        <authorList>
            <person name="Xia Q."/>
            <person name="Zhang R."/>
            <person name="Dong Y."/>
        </authorList>
    </citation>
    <scope>NUCLEOTIDE SEQUENCE [LARGE SCALE GENOMIC DNA]</scope>
    <source>
        <tissue evidence="1">Leaf</tissue>
    </source>
</reference>
<sequence length="82" mass="8706">MAALSSAIASAAKPFPRPLQCRSCKTQTAWRVMSHRQAAHLFIRVLGVLGGEPPGGTFPAARRRFGVTLNFWVADEAPGGTG</sequence>
<organism evidence="1 2">
    <name type="scientific">Vigna unguiculata</name>
    <name type="common">Cowpea</name>
    <dbReference type="NCBI Taxonomy" id="3917"/>
    <lineage>
        <taxon>Eukaryota</taxon>
        <taxon>Viridiplantae</taxon>
        <taxon>Streptophyta</taxon>
        <taxon>Embryophyta</taxon>
        <taxon>Tracheophyta</taxon>
        <taxon>Spermatophyta</taxon>
        <taxon>Magnoliopsida</taxon>
        <taxon>eudicotyledons</taxon>
        <taxon>Gunneridae</taxon>
        <taxon>Pentapetalae</taxon>
        <taxon>rosids</taxon>
        <taxon>fabids</taxon>
        <taxon>Fabales</taxon>
        <taxon>Fabaceae</taxon>
        <taxon>Papilionoideae</taxon>
        <taxon>50 kb inversion clade</taxon>
        <taxon>NPAAA clade</taxon>
        <taxon>indigoferoid/millettioid clade</taxon>
        <taxon>Phaseoleae</taxon>
        <taxon>Vigna</taxon>
    </lineage>
</organism>
<protein>
    <submittedName>
        <fullName evidence="1">Uncharacterized protein</fullName>
    </submittedName>
</protein>
<dbReference type="AlphaFoldDB" id="A0A4D6LXU3"/>
<proteinExistence type="predicted"/>
<gene>
    <name evidence="1" type="ORF">DEO72_LG5g1376</name>
</gene>
<name>A0A4D6LXU3_VIGUN</name>
<dbReference type="Proteomes" id="UP000501690">
    <property type="component" value="Linkage Group LG5"/>
</dbReference>
<dbReference type="EMBL" id="CP039349">
    <property type="protein sequence ID" value="QCD93303.1"/>
    <property type="molecule type" value="Genomic_DNA"/>
</dbReference>
<accession>A0A4D6LXU3</accession>